<dbReference type="Gene3D" id="3.40.1390.30">
    <property type="entry name" value="NIF3 (NGG1p interacting factor 3)-like"/>
    <property type="match status" value="2"/>
</dbReference>
<feature type="binding site" evidence="4">
    <location>
        <position position="217"/>
    </location>
    <ligand>
        <name>a divalent metal cation</name>
        <dbReference type="ChEBI" id="CHEBI:60240"/>
        <label>1</label>
    </ligand>
</feature>
<feature type="binding site" evidence="4">
    <location>
        <position position="66"/>
    </location>
    <ligand>
        <name>a divalent metal cation</name>
        <dbReference type="ChEBI" id="CHEBI:60240"/>
        <label>1</label>
    </ligand>
</feature>
<dbReference type="GO" id="GO:0046872">
    <property type="term" value="F:metal ion binding"/>
    <property type="evidence" value="ECO:0007669"/>
    <property type="project" value="UniProtKB-KW"/>
</dbReference>
<dbReference type="PANTHER" id="PTHR13799">
    <property type="entry name" value="NGG1 INTERACTING FACTOR 3"/>
    <property type="match status" value="1"/>
</dbReference>
<dbReference type="Proteomes" id="UP000782880">
    <property type="component" value="Unassembled WGS sequence"/>
</dbReference>
<sequence length="252" mass="26375">MSVTVQEILRGLAAFAPPELACSWDNVGLLVDAGRPVTKVLTALDITADVVREAAAEGCELIVSHHPVIFDPMKRITAEDVPAMLLQNGISGICMHTNLDATSGGVNDTLADLLGISREDRRNFADNCGRIGTVQQTTVAAIAGFCARTLHSGVKYVDSGKPVTCLAEVSGGGGSYLQEAIDEGADCLVTGEAAHHIALLAKQKGVGLVVAGHWGTEQGIADVLAARLHTAFPQLQVRHGAADVDPYTYLNV</sequence>
<reference evidence="5" key="2">
    <citation type="submission" date="2021-09" db="EMBL/GenBank/DDBJ databases">
        <authorList>
            <person name="Gilroy R."/>
        </authorList>
    </citation>
    <scope>NUCLEOTIDE SEQUENCE</scope>
    <source>
        <strain evidence="5">ChiBcec21-2208</strain>
    </source>
</reference>
<evidence type="ECO:0000256" key="4">
    <source>
        <dbReference type="PIRSR" id="PIRSR602678-1"/>
    </source>
</evidence>
<comment type="similarity">
    <text evidence="1">Belongs to the GTP cyclohydrolase I type 2/NIF3 family.</text>
</comment>
<feature type="binding site" evidence="4">
    <location>
        <position position="65"/>
    </location>
    <ligand>
        <name>a divalent metal cation</name>
        <dbReference type="ChEBI" id="CHEBI:60240"/>
        <label>1</label>
    </ligand>
</feature>
<dbReference type="SUPFAM" id="SSF102705">
    <property type="entry name" value="NIF3 (NGG1p interacting factor 3)-like"/>
    <property type="match status" value="1"/>
</dbReference>
<dbReference type="InterPro" id="IPR002678">
    <property type="entry name" value="DUF34/NIF3"/>
</dbReference>
<dbReference type="Pfam" id="PF01784">
    <property type="entry name" value="DUF34_NIF3"/>
    <property type="match status" value="1"/>
</dbReference>
<evidence type="ECO:0000256" key="3">
    <source>
        <dbReference type="ARBA" id="ARBA00022723"/>
    </source>
</evidence>
<evidence type="ECO:0000256" key="1">
    <source>
        <dbReference type="ARBA" id="ARBA00006964"/>
    </source>
</evidence>
<dbReference type="AlphaFoldDB" id="A0A921IJL7"/>
<dbReference type="GO" id="GO:0005737">
    <property type="term" value="C:cytoplasm"/>
    <property type="evidence" value="ECO:0007669"/>
    <property type="project" value="TreeGrafter"/>
</dbReference>
<keyword evidence="3 4" id="KW-0479">Metal-binding</keyword>
<evidence type="ECO:0000313" key="6">
    <source>
        <dbReference type="Proteomes" id="UP000782880"/>
    </source>
</evidence>
<evidence type="ECO:0000313" key="5">
    <source>
        <dbReference type="EMBL" id="HJG28394.1"/>
    </source>
</evidence>
<feature type="binding site" evidence="4">
    <location>
        <position position="213"/>
    </location>
    <ligand>
        <name>a divalent metal cation</name>
        <dbReference type="ChEBI" id="CHEBI:60240"/>
        <label>1</label>
    </ligand>
</feature>
<dbReference type="InterPro" id="IPR036069">
    <property type="entry name" value="DUF34/NIF3_sf"/>
</dbReference>
<comment type="caution">
    <text evidence="5">The sequence shown here is derived from an EMBL/GenBank/DDBJ whole genome shotgun (WGS) entry which is preliminary data.</text>
</comment>
<dbReference type="FunFam" id="3.40.1390.30:FF:000001">
    <property type="entry name" value="GTP cyclohydrolase 1 type 2"/>
    <property type="match status" value="1"/>
</dbReference>
<proteinExistence type="inferred from homology"/>
<organism evidence="5 6">
    <name type="scientific">Subdoligranulum variabile</name>
    <dbReference type="NCBI Taxonomy" id="214851"/>
    <lineage>
        <taxon>Bacteria</taxon>
        <taxon>Bacillati</taxon>
        <taxon>Bacillota</taxon>
        <taxon>Clostridia</taxon>
        <taxon>Eubacteriales</taxon>
        <taxon>Oscillospiraceae</taxon>
        <taxon>Subdoligranulum</taxon>
    </lineage>
</organism>
<dbReference type="NCBIfam" id="TIGR00486">
    <property type="entry name" value="YbgI_SA1388"/>
    <property type="match status" value="1"/>
</dbReference>
<name>A0A921IJL7_9FIRM</name>
<dbReference type="EMBL" id="DYVE01000182">
    <property type="protein sequence ID" value="HJG28394.1"/>
    <property type="molecule type" value="Genomic_DNA"/>
</dbReference>
<gene>
    <name evidence="5" type="ORF">K8V20_07090</name>
</gene>
<accession>A0A921IJL7</accession>
<reference evidence="5" key="1">
    <citation type="journal article" date="2021" name="PeerJ">
        <title>Extensive microbial diversity within the chicken gut microbiome revealed by metagenomics and culture.</title>
        <authorList>
            <person name="Gilroy R."/>
            <person name="Ravi A."/>
            <person name="Getino M."/>
            <person name="Pursley I."/>
            <person name="Horton D.L."/>
            <person name="Alikhan N.F."/>
            <person name="Baker D."/>
            <person name="Gharbi K."/>
            <person name="Hall N."/>
            <person name="Watson M."/>
            <person name="Adriaenssens E.M."/>
            <person name="Foster-Nyarko E."/>
            <person name="Jarju S."/>
            <person name="Secka A."/>
            <person name="Antonio M."/>
            <person name="Oren A."/>
            <person name="Chaudhuri R.R."/>
            <person name="La Ragione R."/>
            <person name="Hildebrand F."/>
            <person name="Pallen M.J."/>
        </authorList>
    </citation>
    <scope>NUCLEOTIDE SEQUENCE</scope>
    <source>
        <strain evidence="5">ChiBcec21-2208</strain>
    </source>
</reference>
<dbReference type="PANTHER" id="PTHR13799:SF14">
    <property type="entry name" value="GTP CYCLOHYDROLASE 1 TYPE 2 HOMOLOG"/>
    <property type="match status" value="1"/>
</dbReference>
<evidence type="ECO:0000256" key="2">
    <source>
        <dbReference type="ARBA" id="ARBA00022112"/>
    </source>
</evidence>
<protein>
    <recommendedName>
        <fullName evidence="2">GTP cyclohydrolase 1 type 2 homolog</fullName>
    </recommendedName>
</protein>
<feature type="binding site" evidence="4">
    <location>
        <position position="100"/>
    </location>
    <ligand>
        <name>a divalent metal cation</name>
        <dbReference type="ChEBI" id="CHEBI:60240"/>
        <label>1</label>
    </ligand>
</feature>